<evidence type="ECO:0000313" key="6">
    <source>
        <dbReference type="Proteomes" id="UP001146793"/>
    </source>
</evidence>
<evidence type="ECO:0000313" key="5">
    <source>
        <dbReference type="EMBL" id="KAJ3426977.1"/>
    </source>
</evidence>
<accession>A0AAV7YGB9</accession>
<dbReference type="InterPro" id="IPR038718">
    <property type="entry name" value="SNF2-like_sf"/>
</dbReference>
<dbReference type="Gene3D" id="3.40.50.10810">
    <property type="entry name" value="Tandem AAA-ATPase domain"/>
    <property type="match status" value="1"/>
</dbReference>
<feature type="compositionally biased region" description="Polar residues" evidence="2">
    <location>
        <begin position="219"/>
        <end position="233"/>
    </location>
</feature>
<comment type="caution">
    <text evidence="5">The sequence shown here is derived from an EMBL/GenBank/DDBJ whole genome shotgun (WGS) entry which is preliminary data.</text>
</comment>
<evidence type="ECO:0000259" key="3">
    <source>
        <dbReference type="PROSITE" id="PS51192"/>
    </source>
</evidence>
<dbReference type="GO" id="GO:0003677">
    <property type="term" value="F:DNA binding"/>
    <property type="evidence" value="ECO:0007669"/>
    <property type="project" value="InterPro"/>
</dbReference>
<dbReference type="Gene3D" id="1.25.10.10">
    <property type="entry name" value="Leucine-rich Repeat Variant"/>
    <property type="match status" value="2"/>
</dbReference>
<feature type="domain" description="Helicase C-terminal" evidence="4">
    <location>
        <begin position="1573"/>
        <end position="1733"/>
    </location>
</feature>
<feature type="compositionally biased region" description="Low complexity" evidence="2">
    <location>
        <begin position="241"/>
        <end position="254"/>
    </location>
</feature>
<dbReference type="SUPFAM" id="SSF48371">
    <property type="entry name" value="ARM repeat"/>
    <property type="match status" value="2"/>
</dbReference>
<protein>
    <submittedName>
        <fullName evidence="5">Tata-binding protein-associated factor</fullName>
    </submittedName>
</protein>
<dbReference type="InterPro" id="IPR016024">
    <property type="entry name" value="ARM-type_fold"/>
</dbReference>
<dbReference type="Proteomes" id="UP001146793">
    <property type="component" value="Unassembled WGS sequence"/>
</dbReference>
<feature type="region of interest" description="Disordered" evidence="2">
    <location>
        <begin position="171"/>
        <end position="254"/>
    </location>
</feature>
<dbReference type="PROSITE" id="PS51192">
    <property type="entry name" value="HELICASE_ATP_BIND_1"/>
    <property type="match status" value="1"/>
</dbReference>
<organism evidence="5 6">
    <name type="scientific">Anaeramoeba flamelloides</name>
    <dbReference type="NCBI Taxonomy" id="1746091"/>
    <lineage>
        <taxon>Eukaryota</taxon>
        <taxon>Metamonada</taxon>
        <taxon>Anaeramoebidae</taxon>
        <taxon>Anaeramoeba</taxon>
    </lineage>
</organism>
<dbReference type="EMBL" id="JANTQA010000063">
    <property type="protein sequence ID" value="KAJ3426977.1"/>
    <property type="molecule type" value="Genomic_DNA"/>
</dbReference>
<dbReference type="Gene3D" id="3.40.50.300">
    <property type="entry name" value="P-loop containing nucleotide triphosphate hydrolases"/>
    <property type="match status" value="1"/>
</dbReference>
<dbReference type="InterPro" id="IPR000330">
    <property type="entry name" value="SNF2_N"/>
</dbReference>
<dbReference type="InterPro" id="IPR011989">
    <property type="entry name" value="ARM-like"/>
</dbReference>
<dbReference type="InterPro" id="IPR014001">
    <property type="entry name" value="Helicase_ATP-bd"/>
</dbReference>
<evidence type="ECO:0000256" key="2">
    <source>
        <dbReference type="SAM" id="MobiDB-lite"/>
    </source>
</evidence>
<evidence type="ECO:0000256" key="1">
    <source>
        <dbReference type="ARBA" id="ARBA00022801"/>
    </source>
</evidence>
<dbReference type="SMART" id="SM00487">
    <property type="entry name" value="DEXDc"/>
    <property type="match status" value="1"/>
</dbReference>
<gene>
    <name evidence="5" type="ORF">M0812_26552</name>
</gene>
<dbReference type="GO" id="GO:0016887">
    <property type="term" value="F:ATP hydrolysis activity"/>
    <property type="evidence" value="ECO:0007669"/>
    <property type="project" value="InterPro"/>
</dbReference>
<dbReference type="SUPFAM" id="SSF52540">
    <property type="entry name" value="P-loop containing nucleoside triphosphate hydrolases"/>
    <property type="match status" value="2"/>
</dbReference>
<dbReference type="PANTHER" id="PTHR36498">
    <property type="entry name" value="TATA-BINDING PROTEIN-ASSOCIATED FACTOR 172"/>
    <property type="match status" value="1"/>
</dbReference>
<dbReference type="InterPro" id="IPR049730">
    <property type="entry name" value="SNF2/RAD54-like_C"/>
</dbReference>
<dbReference type="Pfam" id="PF00176">
    <property type="entry name" value="SNF2-rel_dom"/>
    <property type="match status" value="1"/>
</dbReference>
<reference evidence="5" key="1">
    <citation type="submission" date="2022-08" db="EMBL/GenBank/DDBJ databases">
        <title>Novel sulphate-reducing endosymbionts in the free-living metamonad Anaeramoeba.</title>
        <authorList>
            <person name="Jerlstrom-Hultqvist J."/>
            <person name="Cepicka I."/>
            <person name="Gallot-Lavallee L."/>
            <person name="Salas-Leiva D."/>
            <person name="Curtis B.A."/>
            <person name="Zahonova K."/>
            <person name="Pipaliya S."/>
            <person name="Dacks J."/>
            <person name="Roger A.J."/>
        </authorList>
    </citation>
    <scope>NUCLEOTIDE SEQUENCE</scope>
    <source>
        <strain evidence="5">Busselton2</strain>
    </source>
</reference>
<dbReference type="PROSITE" id="PS51194">
    <property type="entry name" value="HELICASE_CTER"/>
    <property type="match status" value="1"/>
</dbReference>
<dbReference type="CDD" id="cd18793">
    <property type="entry name" value="SF2_C_SNF"/>
    <property type="match status" value="1"/>
</dbReference>
<dbReference type="PANTHER" id="PTHR36498:SF1">
    <property type="entry name" value="TATA-BINDING PROTEIN-ASSOCIATED FACTOR 172"/>
    <property type="match status" value="1"/>
</dbReference>
<feature type="domain" description="Helicase ATP-binding" evidence="3">
    <location>
        <begin position="1181"/>
        <end position="1379"/>
    </location>
</feature>
<evidence type="ECO:0000259" key="4">
    <source>
        <dbReference type="PROSITE" id="PS51194"/>
    </source>
</evidence>
<dbReference type="SMART" id="SM00490">
    <property type="entry name" value="HELICc"/>
    <property type="match status" value="1"/>
</dbReference>
<dbReference type="InterPro" id="IPR001650">
    <property type="entry name" value="Helicase_C-like"/>
</dbReference>
<dbReference type="GO" id="GO:0017025">
    <property type="term" value="F:TBP-class protein binding"/>
    <property type="evidence" value="ECO:0007669"/>
    <property type="project" value="InterPro"/>
</dbReference>
<sequence>MNEIEGLLKLIKKGTSSRVRISASLQLGNLQKNQPNLFPYLLDHFTRLITSKDWDTRIAASEGIGEVLKHTLIESLNNHDLCFEEEVVLQNDNKLGFGKWDLERVLKNGTKFLLTTSLPFEIERYSSQKNLTMYFSDIRRSLNSFVGLGDLFDKKTKKEILHPRKRKINNIAIGKENKTQDKDPFKGLSKRQQLALRRKMKKKSKNHKRSKLPSSSSSVATDDPNTGNNSMTNQRHKIKKSNNMNNQVSNPNQNNTMKTIITEQSLNASKIILEAISNTQEKKPTKETQLKCILIFIEKLIVDLFHSNWEIRHGASLGLRQVFLSLNKVKQMVLGEKQTTNRINNFNPINEKFFEDIIIRILSMLCLDQFSDFVSDQAILPVRETCAQALAAVLRVSNCEKLIQNSIQALNEMMNHENWSIRYTGMISFKYLVVAKKDLIIKNWIPNVIKIVCRGLKDSDDDVKLISSEILLPILPYVVNNYQNNINEIINLLWDSLIDPDELSSFSVGVLELLSTLYVQYSTHISVTLRPELISRLFPLSTHTLFSVRKICFKTLTNFFNMYTKSILNLEFVTQCLEHCFETVLKEESEEIILEISKTWKILLKKCSPEILIKIMFKSISGWVNKLLNVELLVKSVLNSQTNIQIDNNLTNKNLKRKKQKKYDDFTEFEKLNEDLNKSNEQQYDEYFFKIITICEMLGVLCYYCAKIELFLQKFNPFFIKLLSSNSAIQKIIILNILYNLLLTQKENLDQDTKQTTNQKKPLLCTEIFQKLINFYSLSEKNFNCIELHNNNNENNVNQSNNNQNYYPSKHQLYLIIIITSSSVLTVDYSNNYTNQRQDLNRIINIFFFGLQECKIKIFSNQIGNSICHLITRCIEENLLNINQNVWKKLFSALSCNPKNVPNSNFQFKDSLITLEQNLEKSCKNKTQIELNKLERLQNSTSNCLTNLIKNFLKDKILISFQPLSNELNNLLTGTINKDNSQNLINQIYLFKFLIPLLDKKLYNEEIIKKNYFSLFNHLKNSNSSIRGITSLTIATCCKNCGYFYIKKMIKNVIPLLSNIKSEIRLSVAETLDHFIALMEVEIVPYLILLVIPLLRRMSDLNLIIRKVVANAFGTLVKLMPLEKQTKNPLEMSKRLILQKEKQRLFLTQLLDFKEIPNVKIPFPIPIQLRHYQLEGISWVLFLNKYNLHGILADDMGLGKTVQTLMAIFINRFNILNAGNRKNDIELEDNNQIEIYNSYNSISSNSNQKKILPSIIVCPTTLVSHWADEIDKFFSKLNLKVVEYVGLKDHRRLKFQKYKNNFDILLISYQILKTDLEILKKINFLYCILDEGHVIKNPKTQISKAVKKINCEYRLILSGTPIQNNALELWSLFDFLMPGFLGTEQQFKKKFARPIHALQSTKCTDKLREMGILARQQLHQQVLPFVLRRVKEDVLSDLPPKIIQDYYCNFTPLQQFLYVQYLKSNTNVNLNNTSGDFLKVEKNELRNINNSNFSKKKEQFFTRIQYLRKLCIHPKLVINSNYHLNDRDLINNWIKKNKINLKDYRQSCKLVSFMQLLNECGIGLDSDSDKESLLTKEFNKISIASQHKVLAFGQSLTTLDCIQDFLQEMMPNVKFLRIDGNCPPQDRVKVGNRFNRTPEIKLLLLSTHVGGVGLNLTGADTVVFLEHDWNPMKDKQAMDRAHRLGTTKCVNVYRIITKNTIEERIMGLQQFKLELAKAVISGEGDNLEETQVLDLFTQETDNNQTVEQDFEEKRNLEYQEQFNLESFQNQFKN</sequence>
<feature type="compositionally biased region" description="Basic and acidic residues" evidence="2">
    <location>
        <begin position="175"/>
        <end position="185"/>
    </location>
</feature>
<dbReference type="InterPro" id="IPR027417">
    <property type="entry name" value="P-loop_NTPase"/>
</dbReference>
<feature type="compositionally biased region" description="Basic residues" evidence="2">
    <location>
        <begin position="196"/>
        <end position="211"/>
    </location>
</feature>
<keyword evidence="1" id="KW-0378">Hydrolase</keyword>
<dbReference type="InterPro" id="IPR044972">
    <property type="entry name" value="Mot1"/>
</dbReference>
<name>A0AAV7YGB9_9EUKA</name>
<dbReference type="GO" id="GO:0005524">
    <property type="term" value="F:ATP binding"/>
    <property type="evidence" value="ECO:0007669"/>
    <property type="project" value="InterPro"/>
</dbReference>
<proteinExistence type="predicted"/>
<dbReference type="Pfam" id="PF00271">
    <property type="entry name" value="Helicase_C"/>
    <property type="match status" value="1"/>
</dbReference>